<protein>
    <submittedName>
        <fullName evidence="4">Uncharacterized protein</fullName>
    </submittedName>
</protein>
<keyword evidence="1" id="KW-0328">Glycosyltransferase</keyword>
<evidence type="ECO:0000256" key="2">
    <source>
        <dbReference type="ARBA" id="ARBA00022679"/>
    </source>
</evidence>
<gene>
    <name evidence="4" type="ORF">FEM48_Zijuj09G0086100</name>
</gene>
<dbReference type="Gene3D" id="3.40.50.2000">
    <property type="entry name" value="Glycogen Phosphorylase B"/>
    <property type="match status" value="1"/>
</dbReference>
<dbReference type="PANTHER" id="PTHR48049">
    <property type="entry name" value="GLYCOSYLTRANSFERASE"/>
    <property type="match status" value="1"/>
</dbReference>
<dbReference type="Pfam" id="PF00201">
    <property type="entry name" value="UDPGT"/>
    <property type="match status" value="1"/>
</dbReference>
<name>A0A978URZ0_ZIZJJ</name>
<dbReference type="AlphaFoldDB" id="A0A978URZ0"/>
<dbReference type="EMBL" id="JAEACU010000009">
    <property type="protein sequence ID" value="KAH7517640.1"/>
    <property type="molecule type" value="Genomic_DNA"/>
</dbReference>
<dbReference type="PANTHER" id="PTHR48049:SF27">
    <property type="entry name" value="ANTHOCYANIDIN 3-O-GLUCOSYLTRANSFERASE 7-LIKE ISOFORM X1"/>
    <property type="match status" value="1"/>
</dbReference>
<dbReference type="InterPro" id="IPR002213">
    <property type="entry name" value="UDP_glucos_trans"/>
</dbReference>
<keyword evidence="2" id="KW-0808">Transferase</keyword>
<dbReference type="GO" id="GO:0035251">
    <property type="term" value="F:UDP-glucosyltransferase activity"/>
    <property type="evidence" value="ECO:0007669"/>
    <property type="project" value="InterPro"/>
</dbReference>
<organism evidence="4 5">
    <name type="scientific">Ziziphus jujuba var. spinosa</name>
    <dbReference type="NCBI Taxonomy" id="714518"/>
    <lineage>
        <taxon>Eukaryota</taxon>
        <taxon>Viridiplantae</taxon>
        <taxon>Streptophyta</taxon>
        <taxon>Embryophyta</taxon>
        <taxon>Tracheophyta</taxon>
        <taxon>Spermatophyta</taxon>
        <taxon>Magnoliopsida</taxon>
        <taxon>eudicotyledons</taxon>
        <taxon>Gunneridae</taxon>
        <taxon>Pentapetalae</taxon>
        <taxon>rosids</taxon>
        <taxon>fabids</taxon>
        <taxon>Rosales</taxon>
        <taxon>Rhamnaceae</taxon>
        <taxon>Paliureae</taxon>
        <taxon>Ziziphus</taxon>
    </lineage>
</organism>
<reference evidence="4" key="1">
    <citation type="journal article" date="2021" name="Front. Plant Sci.">
        <title>Chromosome-Scale Genome Assembly for Chinese Sour Jujube and Insights Into Its Genome Evolution and Domestication Signature.</title>
        <authorList>
            <person name="Shen L.-Y."/>
            <person name="Luo H."/>
            <person name="Wang X.-L."/>
            <person name="Wang X.-M."/>
            <person name="Qiu X.-J."/>
            <person name="Liu H."/>
            <person name="Zhou S.-S."/>
            <person name="Jia K.-H."/>
            <person name="Nie S."/>
            <person name="Bao Y.-T."/>
            <person name="Zhang R.-G."/>
            <person name="Yun Q.-Z."/>
            <person name="Chai Y.-H."/>
            <person name="Lu J.-Y."/>
            <person name="Li Y."/>
            <person name="Zhao S.-W."/>
            <person name="Mao J.-F."/>
            <person name="Jia S.-G."/>
            <person name="Mao Y.-M."/>
        </authorList>
    </citation>
    <scope>NUCLEOTIDE SEQUENCE</scope>
    <source>
        <strain evidence="4">AT0</strain>
        <tissue evidence="4">Leaf</tissue>
    </source>
</reference>
<sequence length="244" mass="27250">MFLHSHSASVPNRSQPRLQISNGHSRSSVFFSQHGKIQQHSLNFTLSIPFSTQPYTVGEGGPAGHPPLVNHLKSLDLFLETQPKNFEMGMKMLSQTGLILPLSYSHCHEFYQELSPNLLHELKSIFHNLFNMGFLTVPLPPIPLPPSDSDQTGRLSGLDGQKTKSVVTVCMRIANGVPMICRPSFWDHRMTAKMVEEVWEVGVSVEGVVFTKSGLVESFELFLGNQKRDDDEKIGEAPKELILN</sequence>
<feature type="region of interest" description="Disordered" evidence="3">
    <location>
        <begin position="1"/>
        <end position="20"/>
    </location>
</feature>
<evidence type="ECO:0000313" key="5">
    <source>
        <dbReference type="Proteomes" id="UP000813462"/>
    </source>
</evidence>
<evidence type="ECO:0000256" key="1">
    <source>
        <dbReference type="ARBA" id="ARBA00022676"/>
    </source>
</evidence>
<dbReference type="Proteomes" id="UP000813462">
    <property type="component" value="Unassembled WGS sequence"/>
</dbReference>
<accession>A0A978URZ0</accession>
<proteinExistence type="predicted"/>
<evidence type="ECO:0000313" key="4">
    <source>
        <dbReference type="EMBL" id="KAH7517640.1"/>
    </source>
</evidence>
<dbReference type="SUPFAM" id="SSF53756">
    <property type="entry name" value="UDP-Glycosyltransferase/glycogen phosphorylase"/>
    <property type="match status" value="1"/>
</dbReference>
<dbReference type="SMR" id="A0A978URZ0"/>
<evidence type="ECO:0000256" key="3">
    <source>
        <dbReference type="SAM" id="MobiDB-lite"/>
    </source>
</evidence>
<comment type="caution">
    <text evidence="4">The sequence shown here is derived from an EMBL/GenBank/DDBJ whole genome shotgun (WGS) entry which is preliminary data.</text>
</comment>
<dbReference type="InterPro" id="IPR050481">
    <property type="entry name" value="UDP-glycosyltransf_plant"/>
</dbReference>